<dbReference type="Proteomes" id="UP001162087">
    <property type="component" value="Chromosome 9"/>
</dbReference>
<accession>A0AA35JKQ5</accession>
<gene>
    <name evidence="1" type="primary">SKDI09G1030</name>
    <name evidence="1" type="ORF">SKDI_09G1030</name>
</gene>
<dbReference type="PANTHER" id="PTHR23138:SF142">
    <property type="entry name" value="RAN-BINDING PROTEIN 3B-RELATED"/>
    <property type="match status" value="1"/>
</dbReference>
<dbReference type="PROSITE" id="PS50196">
    <property type="entry name" value="RANBD1"/>
    <property type="match status" value="1"/>
</dbReference>
<dbReference type="GO" id="GO:0005634">
    <property type="term" value="C:nucleus"/>
    <property type="evidence" value="ECO:0007669"/>
    <property type="project" value="UniProtKB-SubCell"/>
</dbReference>
<dbReference type="InterPro" id="IPR045255">
    <property type="entry name" value="RanBP1-like"/>
</dbReference>
<reference evidence="1" key="1">
    <citation type="submission" date="2022-10" db="EMBL/GenBank/DDBJ databases">
        <authorList>
            <person name="Byrne P K."/>
        </authorList>
    </citation>
    <scope>NUCLEOTIDE SEQUENCE</scope>
    <source>
        <strain evidence="1">IFO1802</strain>
    </source>
</reference>
<sequence>MSDSKIGNAANKKHEVEQAAAENPIGGLDKTPKRPREEGENKQEEEAGDRSEPLNGDDRDKRGEEKKEQESSHKKAKTDDENAADTGKVEDDKKKDKFVFGAASKFGSGFGVAQKDTKDEKTTRISTASLSASENTTKKPFAFGSGLSFGSGFSILKNKTDDNADNEKKFIDDRDKVSSGPEPLEKASEEPKDTPKPLKLQKQEIKSGEESEECIYQVNAKLYQLSKIEEGWKERGVGVIKINKSKQDNEKTRIVMRSRGILKVILNIQLVKGFTVQKGFTGSLQSEKFIRLLGVDNNGDPAQYAIKTGKKETTDELYNTIVKSVPK</sequence>
<dbReference type="CDD" id="cd13180">
    <property type="entry name" value="RanBD_RanBP3"/>
    <property type="match status" value="1"/>
</dbReference>
<dbReference type="EMBL" id="OX365904">
    <property type="protein sequence ID" value="CAI4064662.1"/>
    <property type="molecule type" value="Genomic_DNA"/>
</dbReference>
<dbReference type="SMART" id="SM00160">
    <property type="entry name" value="RanBD"/>
    <property type="match status" value="1"/>
</dbReference>
<evidence type="ECO:0000313" key="2">
    <source>
        <dbReference type="Proteomes" id="UP001162087"/>
    </source>
</evidence>
<proteinExistence type="predicted"/>
<dbReference type="GO" id="GO:0006607">
    <property type="term" value="P:NLS-bearing protein import into nucleus"/>
    <property type="evidence" value="ECO:0007669"/>
    <property type="project" value="TreeGrafter"/>
</dbReference>
<dbReference type="OrthoDB" id="411251at2759"/>
<dbReference type="InterPro" id="IPR011993">
    <property type="entry name" value="PH-like_dom_sf"/>
</dbReference>
<dbReference type="PANTHER" id="PTHR23138">
    <property type="entry name" value="RAN BINDING PROTEIN"/>
    <property type="match status" value="1"/>
</dbReference>
<dbReference type="Gene3D" id="2.30.29.30">
    <property type="entry name" value="Pleckstrin-homology domain (PH domain)/Phosphotyrosine-binding domain (PTB)"/>
    <property type="match status" value="1"/>
</dbReference>
<name>A0AA35JKQ5_SACK1</name>
<dbReference type="SUPFAM" id="SSF50729">
    <property type="entry name" value="PH domain-like"/>
    <property type="match status" value="1"/>
</dbReference>
<protein>
    <submittedName>
        <fullName evidence="1">Uncharacterized protein</fullName>
    </submittedName>
</protein>
<dbReference type="Pfam" id="PF00638">
    <property type="entry name" value="Ran_BP1"/>
    <property type="match status" value="1"/>
</dbReference>
<dbReference type="GO" id="GO:0006611">
    <property type="term" value="P:protein export from nucleus"/>
    <property type="evidence" value="ECO:0007669"/>
    <property type="project" value="UniProtKB-ARBA"/>
</dbReference>
<evidence type="ECO:0000313" key="1">
    <source>
        <dbReference type="EMBL" id="CAI4064662.1"/>
    </source>
</evidence>
<dbReference type="InterPro" id="IPR000156">
    <property type="entry name" value="Ran_bind_dom"/>
</dbReference>
<organism evidence="1 2">
    <name type="scientific">Saccharomyces kudriavzevii (strain ATCC MYA-4449 / AS 2.2408 / CBS 8840 / NBRC 1802 / NCYC 2889)</name>
    <name type="common">Yeast</name>
    <dbReference type="NCBI Taxonomy" id="226230"/>
    <lineage>
        <taxon>Eukaryota</taxon>
        <taxon>Fungi</taxon>
        <taxon>Dikarya</taxon>
        <taxon>Ascomycota</taxon>
        <taxon>Saccharomycotina</taxon>
        <taxon>Saccharomycetes</taxon>
        <taxon>Saccharomycetales</taxon>
        <taxon>Saccharomycetaceae</taxon>
        <taxon>Saccharomyces</taxon>
    </lineage>
</organism>
<keyword evidence="2" id="KW-1185">Reference proteome</keyword>